<keyword evidence="1" id="KW-0694">RNA-binding</keyword>
<dbReference type="EMBL" id="JBHTOP010000022">
    <property type="protein sequence ID" value="MFD1672094.1"/>
    <property type="molecule type" value="Genomic_DNA"/>
</dbReference>
<dbReference type="Pfam" id="PF13275">
    <property type="entry name" value="S4_2"/>
    <property type="match status" value="1"/>
</dbReference>
<dbReference type="PROSITE" id="PS50889">
    <property type="entry name" value="S4"/>
    <property type="match status" value="1"/>
</dbReference>
<dbReference type="NCBIfam" id="TIGR02988">
    <property type="entry name" value="YaaA_near_RecF"/>
    <property type="match status" value="1"/>
</dbReference>
<sequence length="73" mass="8360">MSLKTVVISQPYITLTQVLKEEGIIGTGGQAKWFLQENVVFVNHEAEQRRGRKLYPGDILEVLDQTFEIQKQV</sequence>
<dbReference type="Proteomes" id="UP001597267">
    <property type="component" value="Unassembled WGS sequence"/>
</dbReference>
<evidence type="ECO:0000313" key="3">
    <source>
        <dbReference type="Proteomes" id="UP001597267"/>
    </source>
</evidence>
<comment type="caution">
    <text evidence="2">The sequence shown here is derived from an EMBL/GenBank/DDBJ whole genome shotgun (WGS) entry which is preliminary data.</text>
</comment>
<keyword evidence="3" id="KW-1185">Reference proteome</keyword>
<dbReference type="RefSeq" id="WP_125715516.1">
    <property type="nucleotide sequence ID" value="NZ_JBHTOP010000022.1"/>
</dbReference>
<dbReference type="Gene3D" id="3.10.290.10">
    <property type="entry name" value="RNA-binding S4 domain"/>
    <property type="match status" value="1"/>
</dbReference>
<organism evidence="2 3">
    <name type="scientific">Agrilactobacillus yilanensis</name>
    <dbReference type="NCBI Taxonomy" id="2485997"/>
    <lineage>
        <taxon>Bacteria</taxon>
        <taxon>Bacillati</taxon>
        <taxon>Bacillota</taxon>
        <taxon>Bacilli</taxon>
        <taxon>Lactobacillales</taxon>
        <taxon>Lactobacillaceae</taxon>
        <taxon>Agrilactobacillus</taxon>
    </lineage>
</organism>
<gene>
    <name evidence="2" type="primary">yaaA</name>
    <name evidence="2" type="ORF">ACFQ5M_08300</name>
</gene>
<reference evidence="3" key="1">
    <citation type="journal article" date="2019" name="Int. J. Syst. Evol. Microbiol.">
        <title>The Global Catalogue of Microorganisms (GCM) 10K type strain sequencing project: providing services to taxonomists for standard genome sequencing and annotation.</title>
        <authorList>
            <consortium name="The Broad Institute Genomics Platform"/>
            <consortium name="The Broad Institute Genome Sequencing Center for Infectious Disease"/>
            <person name="Wu L."/>
            <person name="Ma J."/>
        </authorList>
    </citation>
    <scope>NUCLEOTIDE SEQUENCE [LARGE SCALE GENOMIC DNA]</scope>
    <source>
        <strain evidence="3">CCM 8896</strain>
    </source>
</reference>
<evidence type="ECO:0000313" key="2">
    <source>
        <dbReference type="EMBL" id="MFD1672094.1"/>
    </source>
</evidence>
<name>A0ABW4J7X3_9LACO</name>
<proteinExistence type="predicted"/>
<dbReference type="InterPro" id="IPR014330">
    <property type="entry name" value="RNA-bd_S4-rel_YaaA"/>
</dbReference>
<protein>
    <submittedName>
        <fullName evidence="2">S4 domain-containing protein YaaA</fullName>
    </submittedName>
</protein>
<evidence type="ECO:0000256" key="1">
    <source>
        <dbReference type="PROSITE-ProRule" id="PRU00182"/>
    </source>
</evidence>
<accession>A0ABW4J7X3</accession>
<dbReference type="InterPro" id="IPR036986">
    <property type="entry name" value="S4_RNA-bd_sf"/>
</dbReference>
<dbReference type="SUPFAM" id="SSF55174">
    <property type="entry name" value="Alpha-L RNA-binding motif"/>
    <property type="match status" value="1"/>
</dbReference>